<dbReference type="OrthoDB" id="551053at2759"/>
<sequence>MDVLQFQDVIAGYERVIAELTGDLRSVQAAHDELRASITILIEENRELAKELKGINAKRGKESSIEFELVDNLRQQLNLVLEEKEEIKLQLQQTSGNVDLLENELKLYKSDNVELIPKQQYMQTKHALNNAINQLKQSLKQSEDKQTKTVEDTLKKDEEINNLTHKLDDYKRKIHEAEETNEELRRNFYEKERRMQTLLLQNNEHREKVNEALQIVQAALNEKDAALMREVTVRTNVQKLNEELDSILNDIKEKFDRETARIKQEASKQRDALLKEIDSAKQRLDAKSIEIEKFHTKSIVLQNNIDKLLSTGSNANAIDDNTATSKLLVLEKNLESTFQKLLVSEKHNIQLKSDLEALKNDMEQMGVFYERTLKSKDVEKSSLQNTINQLQAFVRDKDLSVKSLSEEVRRLSEELAANKHELKTYAERVDRELDEAKKKIKEWKNAVESTEKLNKKLLVETKEILNRMDEALRRSKSDGRKLRKDLVLAQRTVEEYKRKAVECREMMRVLTVDFNNVDDNLKQNILS</sequence>
<evidence type="ECO:0000256" key="1">
    <source>
        <dbReference type="SAM" id="Coils"/>
    </source>
</evidence>
<feature type="coiled-coil region" evidence="1">
    <location>
        <begin position="394"/>
        <end position="499"/>
    </location>
</feature>
<evidence type="ECO:0000313" key="3">
    <source>
        <dbReference type="Proteomes" id="UP001153712"/>
    </source>
</evidence>
<dbReference type="PANTHER" id="PTHR35970">
    <property type="entry name" value="SODIUM CHANNEL AND CLATHRIN LINKER 1"/>
    <property type="match status" value="1"/>
</dbReference>
<organism evidence="2 3">
    <name type="scientific">Phyllotreta striolata</name>
    <name type="common">Striped flea beetle</name>
    <name type="synonym">Crioceris striolata</name>
    <dbReference type="NCBI Taxonomy" id="444603"/>
    <lineage>
        <taxon>Eukaryota</taxon>
        <taxon>Metazoa</taxon>
        <taxon>Ecdysozoa</taxon>
        <taxon>Arthropoda</taxon>
        <taxon>Hexapoda</taxon>
        <taxon>Insecta</taxon>
        <taxon>Pterygota</taxon>
        <taxon>Neoptera</taxon>
        <taxon>Endopterygota</taxon>
        <taxon>Coleoptera</taxon>
        <taxon>Polyphaga</taxon>
        <taxon>Cucujiformia</taxon>
        <taxon>Chrysomeloidea</taxon>
        <taxon>Chrysomelidae</taxon>
        <taxon>Galerucinae</taxon>
        <taxon>Alticini</taxon>
        <taxon>Phyllotreta</taxon>
    </lineage>
</organism>
<dbReference type="AlphaFoldDB" id="A0A9N9XM75"/>
<accession>A0A9N9XM75</accession>
<dbReference type="GO" id="GO:0060271">
    <property type="term" value="P:cilium assembly"/>
    <property type="evidence" value="ECO:0007669"/>
    <property type="project" value="TreeGrafter"/>
</dbReference>
<dbReference type="EMBL" id="OU900106">
    <property type="protein sequence ID" value="CAG9857319.1"/>
    <property type="molecule type" value="Genomic_DNA"/>
</dbReference>
<dbReference type="GO" id="GO:0005814">
    <property type="term" value="C:centriole"/>
    <property type="evidence" value="ECO:0007669"/>
    <property type="project" value="TreeGrafter"/>
</dbReference>
<proteinExistence type="predicted"/>
<feature type="coiled-coil region" evidence="1">
    <location>
        <begin position="17"/>
        <end position="290"/>
    </location>
</feature>
<name>A0A9N9XM75_PHYSR</name>
<evidence type="ECO:0000313" key="2">
    <source>
        <dbReference type="EMBL" id="CAG9857319.1"/>
    </source>
</evidence>
<keyword evidence="1" id="KW-0175">Coiled coil</keyword>
<dbReference type="PANTHER" id="PTHR35970:SF1">
    <property type="entry name" value="SODIUM CHANNEL AND CLATHRIN LINKER 1"/>
    <property type="match status" value="1"/>
</dbReference>
<keyword evidence="3" id="KW-1185">Reference proteome</keyword>
<dbReference type="GO" id="GO:0045162">
    <property type="term" value="P:clustering of voltage-gated sodium channels"/>
    <property type="evidence" value="ECO:0007669"/>
    <property type="project" value="InterPro"/>
</dbReference>
<gene>
    <name evidence="2" type="ORF">PHYEVI_LOCUS3724</name>
</gene>
<reference evidence="2" key="1">
    <citation type="submission" date="2022-01" db="EMBL/GenBank/DDBJ databases">
        <authorList>
            <person name="King R."/>
        </authorList>
    </citation>
    <scope>NUCLEOTIDE SEQUENCE</scope>
</reference>
<dbReference type="Proteomes" id="UP001153712">
    <property type="component" value="Chromosome 13"/>
</dbReference>
<protein>
    <submittedName>
        <fullName evidence="2">Uncharacterized protein</fullName>
    </submittedName>
</protein>
<dbReference type="InterPro" id="IPR038911">
    <property type="entry name" value="SCLT1"/>
</dbReference>